<dbReference type="EMBL" id="FOTC01000003">
    <property type="protein sequence ID" value="SFL25004.1"/>
    <property type="molecule type" value="Genomic_DNA"/>
</dbReference>
<keyword evidence="2" id="KW-1185">Reference proteome</keyword>
<gene>
    <name evidence="1" type="ORF">SAMN04487950_3044</name>
</gene>
<sequence>MVPDAEAVLELSPTGQTATLFRPGYGTEVGALVSLEWLSTATDESPARLRATLANQNEYRTKFQTHRLPPFEHGTYARLRRTGEAASSLHLVPVEAHPLTDEPPEYERRPSGHWHLVGVPPKQPDSLWLEPEESVTGEYYLLGGRDDDGVSNGRYEFGNAQFRRDGFTIVLWDTDEPGPTGSSRLEGTSFPSFADSDASFFSEDWPMSWYHEADATTEVYLEPSAEEAVIPGRIDFTLTNYSADSVYGNPQACHLLKFDDGEWYSIEPSVLVQPGHTLYPGGTRTDALRVFAGDPVRCDDGVDVGDLGGGRYAFSVGAYDEQVYAAVFDLLGDPLTVTPTDAVEVIARDDDTVTARSSRGDPDDEYARYGTYTVSRVADDYPEVTRYVPEQVVRRQPLRDALGLLLTYDVSTATVEAYTLDNPLFGVMETTYFRYESGTYRISTAEIDDRA</sequence>
<dbReference type="Proteomes" id="UP000199607">
    <property type="component" value="Unassembled WGS sequence"/>
</dbReference>
<name>A0A1I4G4P9_9EURY</name>
<organism evidence="1 2">
    <name type="scientific">Halogranum rubrum</name>
    <dbReference type="NCBI Taxonomy" id="553466"/>
    <lineage>
        <taxon>Archaea</taxon>
        <taxon>Methanobacteriati</taxon>
        <taxon>Methanobacteriota</taxon>
        <taxon>Stenosarchaea group</taxon>
        <taxon>Halobacteria</taxon>
        <taxon>Halobacteriales</taxon>
        <taxon>Haloferacaceae</taxon>
    </lineage>
</organism>
<accession>A0A1I4G4P9</accession>
<evidence type="ECO:0000313" key="2">
    <source>
        <dbReference type="Proteomes" id="UP000199607"/>
    </source>
</evidence>
<reference evidence="2" key="1">
    <citation type="submission" date="2016-10" db="EMBL/GenBank/DDBJ databases">
        <authorList>
            <person name="Varghese N."/>
            <person name="Submissions S."/>
        </authorList>
    </citation>
    <scope>NUCLEOTIDE SEQUENCE [LARGE SCALE GENOMIC DNA]</scope>
    <source>
        <strain evidence="2">CGMCC 1.7738</strain>
    </source>
</reference>
<dbReference type="RefSeq" id="WP_089870233.1">
    <property type="nucleotide sequence ID" value="NZ_FOTC01000003.1"/>
</dbReference>
<dbReference type="AlphaFoldDB" id="A0A1I4G4P9"/>
<evidence type="ECO:0000313" key="1">
    <source>
        <dbReference type="EMBL" id="SFL25004.1"/>
    </source>
</evidence>
<dbReference type="STRING" id="553466.SAMN04487950_3044"/>
<protein>
    <submittedName>
        <fullName evidence="1">Uncharacterized protein</fullName>
    </submittedName>
</protein>
<proteinExistence type="predicted"/>